<reference evidence="1 2" key="1">
    <citation type="submission" date="2007-06" db="EMBL/GenBank/DDBJ databases">
        <title>The Genome Sequence of Coccidioides posadasii RMSCC_3488.</title>
        <authorList>
            <consortium name="Coccidioides Genome Resources Consortium"/>
            <consortium name="The Broad Institute Genome Sequencing Platform"/>
            <person name="Henn M.R."/>
            <person name="Sykes S."/>
            <person name="Young S."/>
            <person name="Jaffe D."/>
            <person name="Berlin A."/>
            <person name="Alvarez P."/>
            <person name="Butler J."/>
            <person name="Gnerre S."/>
            <person name="Grabherr M."/>
            <person name="Mauceli E."/>
            <person name="Brockman W."/>
            <person name="Kodira C."/>
            <person name="Alvarado L."/>
            <person name="Zeng Q."/>
            <person name="Crawford M."/>
            <person name="Antoine C."/>
            <person name="Devon K."/>
            <person name="Galgiani J."/>
            <person name="Orsborn K."/>
            <person name="Lewis M.L."/>
            <person name="Nusbaum C."/>
            <person name="Galagan J."/>
            <person name="Birren B."/>
        </authorList>
    </citation>
    <scope>NUCLEOTIDE SEQUENCE [LARGE SCALE GENOMIC DNA]</scope>
    <source>
        <strain evidence="1 2">RMSCC 3488</strain>
    </source>
</reference>
<proteinExistence type="predicted"/>
<accession>A0A0J6FEW5</accession>
<dbReference type="VEuPathDB" id="FungiDB:CPAG_05187"/>
<protein>
    <submittedName>
        <fullName evidence="1">Uncharacterized protein</fullName>
    </submittedName>
</protein>
<dbReference type="Proteomes" id="UP000054567">
    <property type="component" value="Unassembled WGS sequence"/>
</dbReference>
<dbReference type="EMBL" id="DS268111">
    <property type="protein sequence ID" value="KMM68863.1"/>
    <property type="molecule type" value="Genomic_DNA"/>
</dbReference>
<organism evidence="1 2">
    <name type="scientific">Coccidioides posadasii RMSCC 3488</name>
    <dbReference type="NCBI Taxonomy" id="454284"/>
    <lineage>
        <taxon>Eukaryota</taxon>
        <taxon>Fungi</taxon>
        <taxon>Dikarya</taxon>
        <taxon>Ascomycota</taxon>
        <taxon>Pezizomycotina</taxon>
        <taxon>Eurotiomycetes</taxon>
        <taxon>Eurotiomycetidae</taxon>
        <taxon>Onygenales</taxon>
        <taxon>Onygenaceae</taxon>
        <taxon>Coccidioides</taxon>
    </lineage>
</organism>
<gene>
    <name evidence="1" type="ORF">CPAG_05187</name>
</gene>
<reference evidence="2" key="2">
    <citation type="journal article" date="2009" name="Genome Res.">
        <title>Comparative genomic analyses of the human fungal pathogens Coccidioides and their relatives.</title>
        <authorList>
            <person name="Sharpton T.J."/>
            <person name="Stajich J.E."/>
            <person name="Rounsley S.D."/>
            <person name="Gardner M.J."/>
            <person name="Wortman J.R."/>
            <person name="Jordar V.S."/>
            <person name="Maiti R."/>
            <person name="Kodira C.D."/>
            <person name="Neafsey D.E."/>
            <person name="Zeng Q."/>
            <person name="Hung C.-Y."/>
            <person name="McMahan C."/>
            <person name="Muszewska A."/>
            <person name="Grynberg M."/>
            <person name="Mandel M.A."/>
            <person name="Kellner E.M."/>
            <person name="Barker B.M."/>
            <person name="Galgiani J.N."/>
            <person name="Orbach M.J."/>
            <person name="Kirkland T.N."/>
            <person name="Cole G.T."/>
            <person name="Henn M.R."/>
            <person name="Birren B.W."/>
            <person name="Taylor J.W."/>
        </authorList>
    </citation>
    <scope>NUCLEOTIDE SEQUENCE [LARGE SCALE GENOMIC DNA]</scope>
    <source>
        <strain evidence="2">RMSCC 3488</strain>
    </source>
</reference>
<dbReference type="AlphaFoldDB" id="A0A0J6FEW5"/>
<sequence>MENQFSAGAKDVSRYGVDGGWRTIFRDRRNERESLALYAVRHWGGMTWLDTKSGQWQRSGCPPIPDSSAWHCVEKALISKFGALFTYGNSASAIPNLEGGQEIGPLEISLRQLESRPVTAD</sequence>
<evidence type="ECO:0000313" key="1">
    <source>
        <dbReference type="EMBL" id="KMM68863.1"/>
    </source>
</evidence>
<evidence type="ECO:0000313" key="2">
    <source>
        <dbReference type="Proteomes" id="UP000054567"/>
    </source>
</evidence>
<reference evidence="2" key="3">
    <citation type="journal article" date="2010" name="Genome Res.">
        <title>Population genomic sequencing of Coccidioides fungi reveals recent hybridization and transposon control.</title>
        <authorList>
            <person name="Neafsey D.E."/>
            <person name="Barker B.M."/>
            <person name="Sharpton T.J."/>
            <person name="Stajich J.E."/>
            <person name="Park D.J."/>
            <person name="Whiston E."/>
            <person name="Hung C.-Y."/>
            <person name="McMahan C."/>
            <person name="White J."/>
            <person name="Sykes S."/>
            <person name="Heiman D."/>
            <person name="Young S."/>
            <person name="Zeng Q."/>
            <person name="Abouelleil A."/>
            <person name="Aftuck L."/>
            <person name="Bessette D."/>
            <person name="Brown A."/>
            <person name="FitzGerald M."/>
            <person name="Lui A."/>
            <person name="Macdonald J.P."/>
            <person name="Priest M."/>
            <person name="Orbach M.J."/>
            <person name="Galgiani J.N."/>
            <person name="Kirkland T.N."/>
            <person name="Cole G.T."/>
            <person name="Birren B.W."/>
            <person name="Henn M.R."/>
            <person name="Taylor J.W."/>
            <person name="Rounsley S.D."/>
        </authorList>
    </citation>
    <scope>NUCLEOTIDE SEQUENCE [LARGE SCALE GENOMIC DNA]</scope>
    <source>
        <strain evidence="2">RMSCC 3488</strain>
    </source>
</reference>
<name>A0A0J6FEW5_COCPO</name>